<dbReference type="Gene3D" id="1.10.132.100">
    <property type="match status" value="1"/>
</dbReference>
<dbReference type="Proteomes" id="UP000306697">
    <property type="component" value="Unassembled WGS sequence"/>
</dbReference>
<sequence>MPTSDLSYNLMDRPWIPVTMTDGSFQCLSIVEVLERADRIHSIDGDIPLQRFALVRLLLAIIYGTFGHLCVSEQSDQDYDDVSHWKMLFGSGSERREDVLPALLNYCSYYRERFDLFDNAAPFYQVSGLHTAKDEVSGLERLILDVPNGEKFFTTRIGEGLATMSAAEAARWLVTLQAFDASGIKSGAVGDPRVKGGKGYPIGVAWAGHLGGDLVEGSNLWQTLILNYVGVGVLGLDDGSVWNDNEDVPIWERDPLTAQAEVGLDQPAEKTGHTVSFLGPATLLTWQSRRVLLAHDGETVTGVLICNGDRLKPQNAHQYETMTSWRRSDAQEKALKMSLVYMPRKHDPSRALWRGLPTLIVDEHARAEHGSEPPKALRPLTLRWLDKVNIGELPIRLHAFGVEYGSNEAVVDTTVDDVLDLNLTVLSSQHPELGGVVCDAVGMVDNGVQELRNLAGNIAIAAGLPVDGPRTRAADTGYTAFDSAFRRWVRGIDSDADVEEVRQKWSTTVRRILFRLGNQLAAQASSRAIVGRDITRRNPKTGASTTTHYCVALAEIWYRGRINKLIPEVTNEGENE</sequence>
<dbReference type="InterPro" id="IPR013381">
    <property type="entry name" value="CRISPR-assoc_prot_Cse1"/>
</dbReference>
<organism evidence="1 2">
    <name type="scientific">Bifidobacterium longum subsp. infantis</name>
    <dbReference type="NCBI Taxonomy" id="1682"/>
    <lineage>
        <taxon>Bacteria</taxon>
        <taxon>Bacillati</taxon>
        <taxon>Actinomycetota</taxon>
        <taxon>Actinomycetes</taxon>
        <taxon>Bifidobacteriales</taxon>
        <taxon>Bifidobacteriaceae</taxon>
        <taxon>Bifidobacterium</taxon>
    </lineage>
</organism>
<dbReference type="EMBL" id="SSWL01000009">
    <property type="protein sequence ID" value="THJ29362.1"/>
    <property type="molecule type" value="Genomic_DNA"/>
</dbReference>
<evidence type="ECO:0000313" key="1">
    <source>
        <dbReference type="EMBL" id="THJ29362.1"/>
    </source>
</evidence>
<accession>A0A4V3YW01</accession>
<comment type="caution">
    <text evidence="1">The sequence shown here is derived from an EMBL/GenBank/DDBJ whole genome shotgun (WGS) entry which is preliminary data.</text>
</comment>
<dbReference type="NCBIfam" id="TIGR02547">
    <property type="entry name" value="casA_cse1"/>
    <property type="match status" value="1"/>
</dbReference>
<dbReference type="Pfam" id="PF09481">
    <property type="entry name" value="CRISPR_Cse1"/>
    <property type="match status" value="1"/>
</dbReference>
<gene>
    <name evidence="1" type="primary">casA</name>
    <name evidence="1" type="ORF">E6L38_07125</name>
</gene>
<protein>
    <submittedName>
        <fullName evidence="1">Type I-E CRISPR-associated protein Cse1/CasA</fullName>
    </submittedName>
</protein>
<dbReference type="RefSeq" id="WP_029680371.1">
    <property type="nucleotide sequence ID" value="NZ_CABHMM010000001.1"/>
</dbReference>
<name>A0A4V3YW01_BIFLI</name>
<evidence type="ECO:0000313" key="2">
    <source>
        <dbReference type="Proteomes" id="UP000306697"/>
    </source>
</evidence>
<dbReference type="CDD" id="cd09729">
    <property type="entry name" value="Cse1_I-E"/>
    <property type="match status" value="1"/>
</dbReference>
<reference evidence="1 2" key="1">
    <citation type="submission" date="2019-04" db="EMBL/GenBank/DDBJ databases">
        <title>Genome Announcement To Ensure Probiotic Safety of Bifidobacterium longum subsp infantis UBBI-01.</title>
        <authorList>
            <person name="Sulthana A."/>
            <person name="Lakshmi S.G."/>
            <person name="Madempudi R.S."/>
        </authorList>
    </citation>
    <scope>NUCLEOTIDE SEQUENCE [LARGE SCALE GENOMIC DNA]</scope>
    <source>
        <strain evidence="1 2">UBBI-01</strain>
    </source>
</reference>
<dbReference type="AlphaFoldDB" id="A0A4V3YW01"/>
<proteinExistence type="predicted"/>